<comment type="caution">
    <text evidence="1">The sequence shown here is derived from an EMBL/GenBank/DDBJ whole genome shotgun (WGS) entry which is preliminary data.</text>
</comment>
<gene>
    <name evidence="1" type="ORF">GCM10011509_34510</name>
</gene>
<dbReference type="EMBL" id="BMLB01000008">
    <property type="protein sequence ID" value="GGK83148.1"/>
    <property type="molecule type" value="Genomic_DNA"/>
</dbReference>
<keyword evidence="2" id="KW-1185">Reference proteome</keyword>
<reference evidence="2" key="1">
    <citation type="journal article" date="2019" name="Int. J. Syst. Evol. Microbiol.">
        <title>The Global Catalogue of Microorganisms (GCM) 10K type strain sequencing project: providing services to taxonomists for standard genome sequencing and annotation.</title>
        <authorList>
            <consortium name="The Broad Institute Genomics Platform"/>
            <consortium name="The Broad Institute Genome Sequencing Center for Infectious Disease"/>
            <person name="Wu L."/>
            <person name="Ma J."/>
        </authorList>
    </citation>
    <scope>NUCLEOTIDE SEQUENCE [LARGE SCALE GENOMIC DNA]</scope>
    <source>
        <strain evidence="2">CGMCC 1.5362</strain>
    </source>
</reference>
<dbReference type="Proteomes" id="UP000662111">
    <property type="component" value="Unassembled WGS sequence"/>
</dbReference>
<organism evidence="1 2">
    <name type="scientific">Ornithinimicrobium pekingense</name>
    <dbReference type="NCBI Taxonomy" id="384677"/>
    <lineage>
        <taxon>Bacteria</taxon>
        <taxon>Bacillati</taxon>
        <taxon>Actinomycetota</taxon>
        <taxon>Actinomycetes</taxon>
        <taxon>Micrococcales</taxon>
        <taxon>Ornithinimicrobiaceae</taxon>
        <taxon>Ornithinimicrobium</taxon>
    </lineage>
</organism>
<evidence type="ECO:0000313" key="2">
    <source>
        <dbReference type="Proteomes" id="UP000662111"/>
    </source>
</evidence>
<sequence>MAIIARTSASMEPAMRSMSPEAAAMRAVSTAKWLLMGSLPGAVVALRCRPPVPPTVDTARGAALALSTGSSGTA</sequence>
<name>A0ABQ2FDN5_9MICO</name>
<evidence type="ECO:0000313" key="1">
    <source>
        <dbReference type="EMBL" id="GGK83148.1"/>
    </source>
</evidence>
<proteinExistence type="predicted"/>
<protein>
    <submittedName>
        <fullName evidence="1">Uncharacterized protein</fullName>
    </submittedName>
</protein>
<accession>A0ABQ2FDN5</accession>